<evidence type="ECO:0000313" key="10">
    <source>
        <dbReference type="Proteomes" id="UP000255355"/>
    </source>
</evidence>
<comment type="subcellular location">
    <subcellularLocation>
        <location evidence="1 8">Cell membrane</location>
        <topology evidence="1 8">Multi-pass membrane protein</topology>
    </subcellularLocation>
</comment>
<dbReference type="GO" id="GO:0005886">
    <property type="term" value="C:plasma membrane"/>
    <property type="evidence" value="ECO:0007669"/>
    <property type="project" value="UniProtKB-SubCell"/>
</dbReference>
<evidence type="ECO:0000256" key="6">
    <source>
        <dbReference type="ARBA" id="ARBA00022989"/>
    </source>
</evidence>
<keyword evidence="3" id="KW-0813">Transport</keyword>
<gene>
    <name evidence="9" type="ORF">DFR68_11892</name>
</gene>
<dbReference type="PANTHER" id="PTHR30269">
    <property type="entry name" value="TRANSMEMBRANE PROTEIN YFCA"/>
    <property type="match status" value="1"/>
</dbReference>
<evidence type="ECO:0000256" key="3">
    <source>
        <dbReference type="ARBA" id="ARBA00022448"/>
    </source>
</evidence>
<feature type="transmembrane region" description="Helical" evidence="8">
    <location>
        <begin position="209"/>
        <end position="228"/>
    </location>
</feature>
<dbReference type="Proteomes" id="UP000255355">
    <property type="component" value="Unassembled WGS sequence"/>
</dbReference>
<organism evidence="9 10">
    <name type="scientific">Nocardia mexicana</name>
    <dbReference type="NCBI Taxonomy" id="279262"/>
    <lineage>
        <taxon>Bacteria</taxon>
        <taxon>Bacillati</taxon>
        <taxon>Actinomycetota</taxon>
        <taxon>Actinomycetes</taxon>
        <taxon>Mycobacteriales</taxon>
        <taxon>Nocardiaceae</taxon>
        <taxon>Nocardia</taxon>
    </lineage>
</organism>
<dbReference type="InterPro" id="IPR002781">
    <property type="entry name" value="TM_pro_TauE-like"/>
</dbReference>
<evidence type="ECO:0000256" key="7">
    <source>
        <dbReference type="ARBA" id="ARBA00023136"/>
    </source>
</evidence>
<feature type="transmembrane region" description="Helical" evidence="8">
    <location>
        <begin position="235"/>
        <end position="253"/>
    </location>
</feature>
<sequence>MTLLDQLAVFGAGIAAGCINTIVGSGTLITFPVLLALGYPPVTANVSNTIGLVPGGLSGVVGYRRELAGQRARLLRLGAASLVGGAIGAVLLLQLPESAFKAIVPVLIIAALVLVVVQPRLSKWVKQRREADGSAPEHGGLLLWLAVLATGVYGGYFGAAQGVLLIGLLGVFVHEELQRLNAVKNFLALLVNALSALIFVFVADVAWQVVALIAVGSIIGGQLGATVGRRMPPTVLRGVIVVVGLIAVVRLLTT</sequence>
<name>A0A370GJD6_9NOCA</name>
<feature type="transmembrane region" description="Helical" evidence="8">
    <location>
        <begin position="141"/>
        <end position="173"/>
    </location>
</feature>
<evidence type="ECO:0000256" key="2">
    <source>
        <dbReference type="ARBA" id="ARBA00009142"/>
    </source>
</evidence>
<dbReference type="RefSeq" id="WP_068024183.1">
    <property type="nucleotide sequence ID" value="NZ_QQAZ01000018.1"/>
</dbReference>
<proteinExistence type="inferred from homology"/>
<dbReference type="AlphaFoldDB" id="A0A370GJD6"/>
<feature type="transmembrane region" description="Helical" evidence="8">
    <location>
        <begin position="102"/>
        <end position="121"/>
    </location>
</feature>
<keyword evidence="10" id="KW-1185">Reference proteome</keyword>
<accession>A0A370GJD6</accession>
<evidence type="ECO:0000256" key="5">
    <source>
        <dbReference type="ARBA" id="ARBA00022692"/>
    </source>
</evidence>
<feature type="transmembrane region" description="Helical" evidence="8">
    <location>
        <begin position="185"/>
        <end position="203"/>
    </location>
</feature>
<comment type="caution">
    <text evidence="9">The sequence shown here is derived from an EMBL/GenBank/DDBJ whole genome shotgun (WGS) entry which is preliminary data.</text>
</comment>
<reference evidence="9 10" key="1">
    <citation type="submission" date="2018-07" db="EMBL/GenBank/DDBJ databases">
        <title>Genomic Encyclopedia of Type Strains, Phase IV (KMG-IV): sequencing the most valuable type-strain genomes for metagenomic binning, comparative biology and taxonomic classification.</title>
        <authorList>
            <person name="Goeker M."/>
        </authorList>
    </citation>
    <scope>NUCLEOTIDE SEQUENCE [LARGE SCALE GENOMIC DNA]</scope>
    <source>
        <strain evidence="9 10">DSM 44952</strain>
    </source>
</reference>
<comment type="similarity">
    <text evidence="2 8">Belongs to the 4-toluene sulfonate uptake permease (TSUP) (TC 2.A.102) family.</text>
</comment>
<feature type="transmembrane region" description="Helical" evidence="8">
    <location>
        <begin position="7"/>
        <end position="31"/>
    </location>
</feature>
<dbReference type="PANTHER" id="PTHR30269:SF0">
    <property type="entry name" value="MEMBRANE TRANSPORTER PROTEIN YFCA-RELATED"/>
    <property type="match status" value="1"/>
</dbReference>
<evidence type="ECO:0000256" key="4">
    <source>
        <dbReference type="ARBA" id="ARBA00022475"/>
    </source>
</evidence>
<dbReference type="EMBL" id="QQAZ01000018">
    <property type="protein sequence ID" value="RDI43912.1"/>
    <property type="molecule type" value="Genomic_DNA"/>
</dbReference>
<evidence type="ECO:0000313" key="9">
    <source>
        <dbReference type="EMBL" id="RDI43912.1"/>
    </source>
</evidence>
<dbReference type="Pfam" id="PF01925">
    <property type="entry name" value="TauE"/>
    <property type="match status" value="1"/>
</dbReference>
<feature type="transmembrane region" description="Helical" evidence="8">
    <location>
        <begin position="74"/>
        <end position="95"/>
    </location>
</feature>
<dbReference type="STRING" id="1210089.GCA_001613165_04990"/>
<keyword evidence="6 8" id="KW-1133">Transmembrane helix</keyword>
<keyword evidence="5 8" id="KW-0812">Transmembrane</keyword>
<keyword evidence="7 8" id="KW-0472">Membrane</keyword>
<protein>
    <recommendedName>
        <fullName evidence="8">Probable membrane transporter protein</fullName>
    </recommendedName>
</protein>
<keyword evidence="4 8" id="KW-1003">Cell membrane</keyword>
<dbReference type="OrthoDB" id="3782574at2"/>
<evidence type="ECO:0000256" key="8">
    <source>
        <dbReference type="RuleBase" id="RU363041"/>
    </source>
</evidence>
<evidence type="ECO:0000256" key="1">
    <source>
        <dbReference type="ARBA" id="ARBA00004651"/>
    </source>
</evidence>
<dbReference type="InterPro" id="IPR052017">
    <property type="entry name" value="TSUP"/>
</dbReference>